<name>A0ABW6XAV0_9ACTN</name>
<accession>A0ABW6XAV0</accession>
<evidence type="ECO:0000313" key="1">
    <source>
        <dbReference type="EMBL" id="MFF5898503.1"/>
    </source>
</evidence>
<reference evidence="1 2" key="1">
    <citation type="submission" date="2024-10" db="EMBL/GenBank/DDBJ databases">
        <title>The Natural Products Discovery Center: Release of the First 8490 Sequenced Strains for Exploring Actinobacteria Biosynthetic Diversity.</title>
        <authorList>
            <person name="Kalkreuter E."/>
            <person name="Kautsar S.A."/>
            <person name="Yang D."/>
            <person name="Bader C.D."/>
            <person name="Teijaro C.N."/>
            <person name="Fluegel L."/>
            <person name="Davis C.M."/>
            <person name="Simpson J.R."/>
            <person name="Lauterbach L."/>
            <person name="Steele A.D."/>
            <person name="Gui C."/>
            <person name="Meng S."/>
            <person name="Li G."/>
            <person name="Viehrig K."/>
            <person name="Ye F."/>
            <person name="Su P."/>
            <person name="Kiefer A.F."/>
            <person name="Nichols A."/>
            <person name="Cepeda A.J."/>
            <person name="Yan W."/>
            <person name="Fan B."/>
            <person name="Jiang Y."/>
            <person name="Adhikari A."/>
            <person name="Zheng C.-J."/>
            <person name="Schuster L."/>
            <person name="Cowan T.M."/>
            <person name="Smanski M.J."/>
            <person name="Chevrette M.G."/>
            <person name="De Carvalho L.P.S."/>
            <person name="Shen B."/>
        </authorList>
    </citation>
    <scope>NUCLEOTIDE SEQUENCE [LARGE SCALE GENOMIC DNA]</scope>
    <source>
        <strain evidence="1 2">NPDC012540</strain>
    </source>
</reference>
<evidence type="ECO:0000313" key="2">
    <source>
        <dbReference type="Proteomes" id="UP001602322"/>
    </source>
</evidence>
<gene>
    <name evidence="1" type="ORF">ACFY8O_21630</name>
</gene>
<organism evidence="1 2">
    <name type="scientific">Streptomyces argenteolus</name>
    <dbReference type="NCBI Taxonomy" id="67274"/>
    <lineage>
        <taxon>Bacteria</taxon>
        <taxon>Bacillati</taxon>
        <taxon>Actinomycetota</taxon>
        <taxon>Actinomycetes</taxon>
        <taxon>Kitasatosporales</taxon>
        <taxon>Streptomycetaceae</taxon>
        <taxon>Streptomyces</taxon>
    </lineage>
</organism>
<proteinExistence type="predicted"/>
<protein>
    <recommendedName>
        <fullName evidence="3">DUF3558 domain-containing protein</fullName>
    </recommendedName>
</protein>
<comment type="caution">
    <text evidence="1">The sequence shown here is derived from an EMBL/GenBank/DDBJ whole genome shotgun (WGS) entry which is preliminary data.</text>
</comment>
<keyword evidence="2" id="KW-1185">Reference proteome</keyword>
<sequence>MAVALAIAASGCTSDDSAEPQAKDELCRLAPDSGESGTLRQLWGQGDVETDVSNDATDLTEGMRAWLKPGGPEKSALPLRMCSYRPGTTAGARMLSIEFGWLPRGEVGSKTASLPGTVRHYTVNDATVQATDIVSKLTVSCRMPGDLEKASQQVLLQGEASNTLLMGTEVQQKTIDQQITFLYLMTRRATEALGCENTPLTKDPVVKASPTPAA</sequence>
<dbReference type="Proteomes" id="UP001602322">
    <property type="component" value="Unassembled WGS sequence"/>
</dbReference>
<dbReference type="EMBL" id="JBIBEG010000006">
    <property type="protein sequence ID" value="MFF5898503.1"/>
    <property type="molecule type" value="Genomic_DNA"/>
</dbReference>
<evidence type="ECO:0008006" key="3">
    <source>
        <dbReference type="Google" id="ProtNLM"/>
    </source>
</evidence>
<dbReference type="RefSeq" id="WP_387904722.1">
    <property type="nucleotide sequence ID" value="NZ_JBIBEG010000006.1"/>
</dbReference>